<protein>
    <submittedName>
        <fullName evidence="2">STAS domain-containing protein</fullName>
    </submittedName>
</protein>
<proteinExistence type="predicted"/>
<gene>
    <name evidence="2" type="ORF">HXL68_15195</name>
</gene>
<evidence type="ECO:0000313" key="3">
    <source>
        <dbReference type="Proteomes" id="UP000718593"/>
    </source>
</evidence>
<dbReference type="SUPFAM" id="SSF52091">
    <property type="entry name" value="SpoIIaa-like"/>
    <property type="match status" value="1"/>
</dbReference>
<dbReference type="PROSITE" id="PS50801">
    <property type="entry name" value="STAS"/>
    <property type="match status" value="1"/>
</dbReference>
<dbReference type="Pfam" id="PF13466">
    <property type="entry name" value="STAS_2"/>
    <property type="match status" value="1"/>
</dbReference>
<dbReference type="Gene3D" id="3.30.750.24">
    <property type="entry name" value="STAS domain"/>
    <property type="match status" value="1"/>
</dbReference>
<dbReference type="RefSeq" id="WP_274737978.1">
    <property type="nucleotide sequence ID" value="NZ_JARBJQ010000004.1"/>
</dbReference>
<dbReference type="InterPro" id="IPR036513">
    <property type="entry name" value="STAS_dom_sf"/>
</dbReference>
<comment type="caution">
    <text evidence="2">The sequence shown here is derived from an EMBL/GenBank/DDBJ whole genome shotgun (WGS) entry which is preliminary data.</text>
</comment>
<reference evidence="2" key="1">
    <citation type="submission" date="2020-04" db="EMBL/GenBank/DDBJ databases">
        <title>Deep metagenomics examines the oral microbiome during advanced dental caries in children, revealing novel taxa and co-occurrences with host molecules.</title>
        <authorList>
            <person name="Baker J.L."/>
            <person name="Morton J.T."/>
            <person name="Dinis M."/>
            <person name="Alvarez R."/>
            <person name="Tran N.C."/>
            <person name="Knight R."/>
            <person name="Edlund A."/>
        </authorList>
    </citation>
    <scope>NUCLEOTIDE SEQUENCE</scope>
    <source>
        <strain evidence="2">JCVI_32_bin.24</strain>
    </source>
</reference>
<dbReference type="AlphaFoldDB" id="A0A930BUN8"/>
<sequence length="93" mass="9694">MIDRQNGRLRVTAPLVMANARGLLDAGRSALQPGEVVFDFSAVNEADSAAIAVMLGWLRAADAAGAHVKFAHIPAGVRALAELYGVTDLLPLA</sequence>
<evidence type="ECO:0000259" key="1">
    <source>
        <dbReference type="PROSITE" id="PS50801"/>
    </source>
</evidence>
<organism evidence="2 3">
    <name type="scientific">Dechloromonas agitata</name>
    <dbReference type="NCBI Taxonomy" id="73030"/>
    <lineage>
        <taxon>Bacteria</taxon>
        <taxon>Pseudomonadati</taxon>
        <taxon>Pseudomonadota</taxon>
        <taxon>Betaproteobacteria</taxon>
        <taxon>Rhodocyclales</taxon>
        <taxon>Azonexaceae</taxon>
        <taxon>Dechloromonas</taxon>
    </lineage>
</organism>
<name>A0A930BUN8_9RHOO</name>
<evidence type="ECO:0000313" key="2">
    <source>
        <dbReference type="EMBL" id="MBF1166373.1"/>
    </source>
</evidence>
<dbReference type="EMBL" id="JABZMI010000434">
    <property type="protein sequence ID" value="MBF1166373.1"/>
    <property type="molecule type" value="Genomic_DNA"/>
</dbReference>
<accession>A0A930BUN8</accession>
<feature type="domain" description="STAS" evidence="1">
    <location>
        <begin position="9"/>
        <end position="93"/>
    </location>
</feature>
<dbReference type="Proteomes" id="UP000718593">
    <property type="component" value="Unassembled WGS sequence"/>
</dbReference>
<dbReference type="InterPro" id="IPR058548">
    <property type="entry name" value="MlaB-like_STAS"/>
</dbReference>
<dbReference type="InterPro" id="IPR002645">
    <property type="entry name" value="STAS_dom"/>
</dbReference>
<dbReference type="CDD" id="cd07043">
    <property type="entry name" value="STAS_anti-anti-sigma_factors"/>
    <property type="match status" value="1"/>
</dbReference>